<keyword evidence="1" id="KW-0812">Transmembrane</keyword>
<evidence type="ECO:0000313" key="2">
    <source>
        <dbReference type="EMBL" id="WXK47904.1"/>
    </source>
</evidence>
<keyword evidence="3" id="KW-1185">Reference proteome</keyword>
<evidence type="ECO:0000256" key="1">
    <source>
        <dbReference type="SAM" id="Phobius"/>
    </source>
</evidence>
<organism evidence="2 3">
    <name type="scientific">Flavobacterium ginsenosidimutans</name>
    <dbReference type="NCBI Taxonomy" id="687844"/>
    <lineage>
        <taxon>Bacteria</taxon>
        <taxon>Pseudomonadati</taxon>
        <taxon>Bacteroidota</taxon>
        <taxon>Flavobacteriia</taxon>
        <taxon>Flavobacteriales</taxon>
        <taxon>Flavobacteriaceae</taxon>
        <taxon>Flavobacterium</taxon>
    </lineage>
</organism>
<sequence length="207" mass="23520">MIFEKPIIHNGQGGNVVLIYGQYVIGNITKEDADISIEKIKNNSLAESEFDSIIFINDIVGYEFIIGNDSFLKFEISKNNDTSFQTINFQNVDVAKEAELSIEKEFKQLGFKREEIQLTPLQAAVSPAITMLGVAGGGAILTWFAYNVDNYESTRRRIKWYVKLFDEISRAIGYLPFLVLTAVLTILCLFWLIKKMFNPPFKIKATK</sequence>
<feature type="transmembrane region" description="Helical" evidence="1">
    <location>
        <begin position="171"/>
        <end position="193"/>
    </location>
</feature>
<evidence type="ECO:0000313" key="3">
    <source>
        <dbReference type="Proteomes" id="UP001447857"/>
    </source>
</evidence>
<keyword evidence="1" id="KW-0472">Membrane</keyword>
<reference evidence="2 3" key="1">
    <citation type="submission" date="2024-02" db="EMBL/GenBank/DDBJ databases">
        <title>complete genome of Flavobacterium ginsenosidimutans Str. YTB16.</title>
        <authorList>
            <person name="Wang Q."/>
        </authorList>
    </citation>
    <scope>NUCLEOTIDE SEQUENCE [LARGE SCALE GENOMIC DNA]</scope>
    <source>
        <strain evidence="2 3">YTB16</strain>
    </source>
</reference>
<protein>
    <submittedName>
        <fullName evidence="2">Uncharacterized protein</fullName>
    </submittedName>
</protein>
<dbReference type="RefSeq" id="WP_338838767.1">
    <property type="nucleotide sequence ID" value="NZ_CP147988.1"/>
</dbReference>
<proteinExistence type="predicted"/>
<feature type="transmembrane region" description="Helical" evidence="1">
    <location>
        <begin position="121"/>
        <end position="146"/>
    </location>
</feature>
<name>A0ABZ2Q0L9_9FLAO</name>
<accession>A0ABZ2Q0L9</accession>
<keyword evidence="1" id="KW-1133">Transmembrane helix</keyword>
<dbReference type="Proteomes" id="UP001447857">
    <property type="component" value="Chromosome"/>
</dbReference>
<gene>
    <name evidence="2" type="ORF">V6624_12830</name>
</gene>
<dbReference type="EMBL" id="CP147988">
    <property type="protein sequence ID" value="WXK47904.1"/>
    <property type="molecule type" value="Genomic_DNA"/>
</dbReference>